<feature type="region of interest" description="Disordered" evidence="1">
    <location>
        <begin position="1"/>
        <end position="25"/>
    </location>
</feature>
<proteinExistence type="predicted"/>
<evidence type="ECO:0000313" key="3">
    <source>
        <dbReference type="Proteomes" id="UP000257109"/>
    </source>
</evidence>
<evidence type="ECO:0000256" key="1">
    <source>
        <dbReference type="SAM" id="MobiDB-lite"/>
    </source>
</evidence>
<comment type="caution">
    <text evidence="2">The sequence shown here is derived from an EMBL/GenBank/DDBJ whole genome shotgun (WGS) entry which is preliminary data.</text>
</comment>
<name>A0A371GY35_MUCPR</name>
<organism evidence="2 3">
    <name type="scientific">Mucuna pruriens</name>
    <name type="common">Velvet bean</name>
    <name type="synonym">Dolichos pruriens</name>
    <dbReference type="NCBI Taxonomy" id="157652"/>
    <lineage>
        <taxon>Eukaryota</taxon>
        <taxon>Viridiplantae</taxon>
        <taxon>Streptophyta</taxon>
        <taxon>Embryophyta</taxon>
        <taxon>Tracheophyta</taxon>
        <taxon>Spermatophyta</taxon>
        <taxon>Magnoliopsida</taxon>
        <taxon>eudicotyledons</taxon>
        <taxon>Gunneridae</taxon>
        <taxon>Pentapetalae</taxon>
        <taxon>rosids</taxon>
        <taxon>fabids</taxon>
        <taxon>Fabales</taxon>
        <taxon>Fabaceae</taxon>
        <taxon>Papilionoideae</taxon>
        <taxon>50 kb inversion clade</taxon>
        <taxon>NPAAA clade</taxon>
        <taxon>indigoferoid/millettioid clade</taxon>
        <taxon>Phaseoleae</taxon>
        <taxon>Mucuna</taxon>
    </lineage>
</organism>
<protein>
    <submittedName>
        <fullName evidence="2">Uncharacterized protein</fullName>
    </submittedName>
</protein>
<feature type="non-terminal residue" evidence="2">
    <location>
        <position position="1"/>
    </location>
</feature>
<dbReference type="Proteomes" id="UP000257109">
    <property type="component" value="Unassembled WGS sequence"/>
</dbReference>
<gene>
    <name evidence="2" type="ORF">CR513_22030</name>
</gene>
<reference evidence="2" key="1">
    <citation type="submission" date="2018-05" db="EMBL/GenBank/DDBJ databases">
        <title>Draft genome of Mucuna pruriens seed.</title>
        <authorList>
            <person name="Nnadi N.E."/>
            <person name="Vos R."/>
            <person name="Hasami M.H."/>
            <person name="Devisetty U.K."/>
            <person name="Aguiy J.C."/>
        </authorList>
    </citation>
    <scope>NUCLEOTIDE SEQUENCE [LARGE SCALE GENOMIC DNA]</scope>
    <source>
        <strain evidence="2">JCA_2017</strain>
    </source>
</reference>
<evidence type="ECO:0000313" key="2">
    <source>
        <dbReference type="EMBL" id="RDX95445.1"/>
    </source>
</evidence>
<accession>A0A371GY35</accession>
<dbReference type="AlphaFoldDB" id="A0A371GY35"/>
<keyword evidence="3" id="KW-1185">Reference proteome</keyword>
<dbReference type="EMBL" id="QJKJ01004126">
    <property type="protein sequence ID" value="RDX95445.1"/>
    <property type="molecule type" value="Genomic_DNA"/>
</dbReference>
<sequence length="96" mass="10593">MPSCLGAKKPGPTPKSHGSTPNLERVGQQIAVTAQPSKAQTLFHHINTPTWVTSKRYPTRYDELFGARLKLFKDIMSWMSWLTHCSGDGGDGEHNG</sequence>